<keyword evidence="4" id="KW-0675">Receptor</keyword>
<dbReference type="Proteomes" id="UP000762676">
    <property type="component" value="Unassembled WGS sequence"/>
</dbReference>
<organism evidence="4 5">
    <name type="scientific">Elysia marginata</name>
    <dbReference type="NCBI Taxonomy" id="1093978"/>
    <lineage>
        <taxon>Eukaryota</taxon>
        <taxon>Metazoa</taxon>
        <taxon>Spiralia</taxon>
        <taxon>Lophotrochozoa</taxon>
        <taxon>Mollusca</taxon>
        <taxon>Gastropoda</taxon>
        <taxon>Heterobranchia</taxon>
        <taxon>Euthyneura</taxon>
        <taxon>Panpulmonata</taxon>
        <taxon>Sacoglossa</taxon>
        <taxon>Placobranchoidea</taxon>
        <taxon>Plakobranchidae</taxon>
        <taxon>Elysia</taxon>
    </lineage>
</organism>
<reference evidence="4 5" key="1">
    <citation type="journal article" date="2021" name="Elife">
        <title>Chloroplast acquisition without the gene transfer in kleptoplastic sea slugs, Plakobranchus ocellatus.</title>
        <authorList>
            <person name="Maeda T."/>
            <person name="Takahashi S."/>
            <person name="Yoshida T."/>
            <person name="Shimamura S."/>
            <person name="Takaki Y."/>
            <person name="Nagai Y."/>
            <person name="Toyoda A."/>
            <person name="Suzuki Y."/>
            <person name="Arimoto A."/>
            <person name="Ishii H."/>
            <person name="Satoh N."/>
            <person name="Nishiyama T."/>
            <person name="Hasebe M."/>
            <person name="Maruyama T."/>
            <person name="Minagawa J."/>
            <person name="Obokata J."/>
            <person name="Shigenobu S."/>
        </authorList>
    </citation>
    <scope>NUCLEOTIDE SEQUENCE [LARGE SCALE GENOMIC DNA]</scope>
</reference>
<dbReference type="EMBL" id="BMAT01003564">
    <property type="protein sequence ID" value="GFR57777.1"/>
    <property type="molecule type" value="Genomic_DNA"/>
</dbReference>
<dbReference type="InterPro" id="IPR036055">
    <property type="entry name" value="LDL_receptor-like_sf"/>
</dbReference>
<dbReference type="CDD" id="cd00112">
    <property type="entry name" value="LDLa"/>
    <property type="match status" value="1"/>
</dbReference>
<keyword evidence="5" id="KW-1185">Reference proteome</keyword>
<dbReference type="Gene3D" id="4.10.400.10">
    <property type="entry name" value="Low-density Lipoprotein Receptor"/>
    <property type="match status" value="1"/>
</dbReference>
<evidence type="ECO:0000256" key="2">
    <source>
        <dbReference type="PROSITE-ProRule" id="PRU00124"/>
    </source>
</evidence>
<feature type="disulfide bond" evidence="2">
    <location>
        <begin position="75"/>
        <end position="87"/>
    </location>
</feature>
<feature type="compositionally biased region" description="Polar residues" evidence="3">
    <location>
        <begin position="160"/>
        <end position="170"/>
    </location>
</feature>
<feature type="disulfide bond" evidence="2">
    <location>
        <begin position="82"/>
        <end position="100"/>
    </location>
</feature>
<feature type="region of interest" description="Disordered" evidence="3">
    <location>
        <begin position="1"/>
        <end position="29"/>
    </location>
</feature>
<name>A0AAV4E9T8_9GAST</name>
<evidence type="ECO:0000313" key="4">
    <source>
        <dbReference type="EMBL" id="GFR57777.1"/>
    </source>
</evidence>
<dbReference type="SUPFAM" id="SSF57424">
    <property type="entry name" value="LDL receptor-like module"/>
    <property type="match status" value="1"/>
</dbReference>
<dbReference type="SMART" id="SM00192">
    <property type="entry name" value="LDLa"/>
    <property type="match status" value="1"/>
</dbReference>
<dbReference type="InterPro" id="IPR002172">
    <property type="entry name" value="LDrepeatLR_classA_rpt"/>
</dbReference>
<feature type="compositionally biased region" description="Basic and acidic residues" evidence="3">
    <location>
        <begin position="138"/>
        <end position="156"/>
    </location>
</feature>
<comment type="caution">
    <text evidence="4">The sequence shown here is derived from an EMBL/GenBank/DDBJ whole genome shotgun (WGS) entry which is preliminary data.</text>
</comment>
<feature type="region of interest" description="Disordered" evidence="3">
    <location>
        <begin position="127"/>
        <end position="187"/>
    </location>
</feature>
<keyword evidence="1 2" id="KW-1015">Disulfide bond</keyword>
<dbReference type="AlphaFoldDB" id="A0AAV4E9T8"/>
<dbReference type="PROSITE" id="PS50068">
    <property type="entry name" value="LDLRA_2"/>
    <property type="match status" value="1"/>
</dbReference>
<evidence type="ECO:0000256" key="3">
    <source>
        <dbReference type="SAM" id="MobiDB-lite"/>
    </source>
</evidence>
<feature type="compositionally biased region" description="Polar residues" evidence="3">
    <location>
        <begin position="177"/>
        <end position="187"/>
    </location>
</feature>
<protein>
    <submittedName>
        <fullName evidence="4">G-protein coupled receptor GRL101</fullName>
    </submittedName>
</protein>
<gene>
    <name evidence="4" type="ORF">ElyMa_001753800</name>
</gene>
<comment type="caution">
    <text evidence="2">Lacks conserved residue(s) required for the propagation of feature annotation.</text>
</comment>
<evidence type="ECO:0000256" key="1">
    <source>
        <dbReference type="ARBA" id="ARBA00023157"/>
    </source>
</evidence>
<sequence length="187" mass="21362">MQKTTGIPDKESPAVDPSGTKKQRTAEGDLEKDAVDCNLPFERVSPKCVMVLDGVGEVIGCRDLSHLSDCEHFSCPEGYVKCPGSYCIPQAYMADGKDDCLRGEDEYNIERRRRPQQSLIKRALRWTPQGQRRRGRRPKETWRRTAETREGPERKRSLLRNVSSNCSQPTKIERYPASSSGRQFREE</sequence>
<proteinExistence type="predicted"/>
<evidence type="ECO:0000313" key="5">
    <source>
        <dbReference type="Proteomes" id="UP000762676"/>
    </source>
</evidence>
<accession>A0AAV4E9T8</accession>